<reference evidence="2 3" key="1">
    <citation type="submission" date="2017-03" db="EMBL/GenBank/DDBJ databases">
        <title>Genome Survey of Euroglyphus maynei.</title>
        <authorList>
            <person name="Arlian L.G."/>
            <person name="Morgan M.S."/>
            <person name="Rider S.D."/>
        </authorList>
    </citation>
    <scope>NUCLEOTIDE SEQUENCE [LARGE SCALE GENOMIC DNA]</scope>
    <source>
        <strain evidence="2">Arlian Lab</strain>
        <tissue evidence="2">Whole body</tissue>
    </source>
</reference>
<accession>A0A1Y3ATL5</accession>
<dbReference type="OrthoDB" id="10648169at2759"/>
<evidence type="ECO:0000313" key="2">
    <source>
        <dbReference type="EMBL" id="OTF71154.1"/>
    </source>
</evidence>
<comment type="caution">
    <text evidence="2">The sequence shown here is derived from an EMBL/GenBank/DDBJ whole genome shotgun (WGS) entry which is preliminary data.</text>
</comment>
<evidence type="ECO:0000313" key="3">
    <source>
        <dbReference type="Proteomes" id="UP000194236"/>
    </source>
</evidence>
<feature type="compositionally biased region" description="Acidic residues" evidence="1">
    <location>
        <begin position="40"/>
        <end position="52"/>
    </location>
</feature>
<feature type="non-terminal residue" evidence="2">
    <location>
        <position position="280"/>
    </location>
</feature>
<name>A0A1Y3ATL5_EURMA</name>
<evidence type="ECO:0000256" key="1">
    <source>
        <dbReference type="SAM" id="MobiDB-lite"/>
    </source>
</evidence>
<keyword evidence="3" id="KW-1185">Reference proteome</keyword>
<proteinExistence type="predicted"/>
<sequence>MVNNRIDSPTTPAKADKVRIAIEEFNTWLAKVIVMVDEYNDDDDDDDDDDDNDKSNNRNHDQNDNLNSNVMDHQPGSKLRSFADLANAIDSRKFILADLQKTVDDEQQNYSFACRRAAEFIFGCQNDIEQKELIEIEDALLSLNVDHYDQQTGQLVSSIQSLIRRWSLLFDRFKTLLPQLEDISPSITVLETEFSQLLKFVESSDQFLDEAIAIGDGESLACQLAECIRLKQYMQGTAEENFQTIIDTAQKALKLLLGNDVFYDVIPVIRYIKQTWLSLC</sequence>
<feature type="compositionally biased region" description="Basic and acidic residues" evidence="1">
    <location>
        <begin position="53"/>
        <end position="63"/>
    </location>
</feature>
<feature type="region of interest" description="Disordered" evidence="1">
    <location>
        <begin position="40"/>
        <end position="73"/>
    </location>
</feature>
<dbReference type="AlphaFoldDB" id="A0A1Y3ATL5"/>
<organism evidence="2 3">
    <name type="scientific">Euroglyphus maynei</name>
    <name type="common">Mayne's house dust mite</name>
    <dbReference type="NCBI Taxonomy" id="6958"/>
    <lineage>
        <taxon>Eukaryota</taxon>
        <taxon>Metazoa</taxon>
        <taxon>Ecdysozoa</taxon>
        <taxon>Arthropoda</taxon>
        <taxon>Chelicerata</taxon>
        <taxon>Arachnida</taxon>
        <taxon>Acari</taxon>
        <taxon>Acariformes</taxon>
        <taxon>Sarcoptiformes</taxon>
        <taxon>Astigmata</taxon>
        <taxon>Psoroptidia</taxon>
        <taxon>Analgoidea</taxon>
        <taxon>Pyroglyphidae</taxon>
        <taxon>Pyroglyphinae</taxon>
        <taxon>Euroglyphus</taxon>
    </lineage>
</organism>
<dbReference type="EMBL" id="MUJZ01062359">
    <property type="protein sequence ID" value="OTF71154.1"/>
    <property type="molecule type" value="Genomic_DNA"/>
</dbReference>
<dbReference type="Proteomes" id="UP000194236">
    <property type="component" value="Unassembled WGS sequence"/>
</dbReference>
<protein>
    <submittedName>
        <fullName evidence="2">Uncharacterized protein</fullName>
    </submittedName>
</protein>
<gene>
    <name evidence="2" type="ORF">BLA29_009461</name>
</gene>